<comment type="caution">
    <text evidence="12">The sequence shown here is derived from an EMBL/GenBank/DDBJ whole genome shotgun (WGS) entry which is preliminary data.</text>
</comment>
<evidence type="ECO:0000313" key="12">
    <source>
        <dbReference type="EMBL" id="KAK0636552.1"/>
    </source>
</evidence>
<evidence type="ECO:0000256" key="1">
    <source>
        <dbReference type="ARBA" id="ARBA00004609"/>
    </source>
</evidence>
<gene>
    <name evidence="12" type="ORF">B0T17DRAFT_480559</name>
</gene>
<evidence type="ECO:0000256" key="2">
    <source>
        <dbReference type="ARBA" id="ARBA00007528"/>
    </source>
</evidence>
<dbReference type="PANTHER" id="PTHR31468:SF5">
    <property type="entry name" value="1,3-BETA-GLUCANOSYLTRANSFERASE GAS5"/>
    <property type="match status" value="1"/>
</dbReference>
<feature type="region of interest" description="Disordered" evidence="10">
    <location>
        <begin position="385"/>
        <end position="440"/>
    </location>
</feature>
<keyword evidence="13" id="KW-1185">Reference proteome</keyword>
<dbReference type="GO" id="GO:0042124">
    <property type="term" value="F:1,3-beta-glucanosyltransferase activity"/>
    <property type="evidence" value="ECO:0007669"/>
    <property type="project" value="TreeGrafter"/>
</dbReference>
<keyword evidence="11" id="KW-0812">Transmembrane</keyword>
<evidence type="ECO:0000256" key="5">
    <source>
        <dbReference type="ARBA" id="ARBA00022729"/>
    </source>
</evidence>
<proteinExistence type="inferred from homology"/>
<dbReference type="GO" id="GO:0031505">
    <property type="term" value="P:fungal-type cell wall organization"/>
    <property type="evidence" value="ECO:0007669"/>
    <property type="project" value="TreeGrafter"/>
</dbReference>
<keyword evidence="8 9" id="KW-0449">Lipoprotein</keyword>
<evidence type="ECO:0000256" key="3">
    <source>
        <dbReference type="ARBA" id="ARBA00022622"/>
    </source>
</evidence>
<keyword evidence="4 9" id="KW-0808">Transferase</keyword>
<dbReference type="GO" id="GO:0005886">
    <property type="term" value="C:plasma membrane"/>
    <property type="evidence" value="ECO:0007669"/>
    <property type="project" value="UniProtKB-SubCell"/>
</dbReference>
<evidence type="ECO:0000256" key="9">
    <source>
        <dbReference type="RuleBase" id="RU361209"/>
    </source>
</evidence>
<comment type="function">
    <text evidence="9">Splits internally a 1,3-beta-glucan molecule and transfers the newly generated reducing end (the donor) to the non-reducing end of another 1,3-beta-glucan molecule (the acceptor) forming a 1,3-beta linkage, resulting in the elongation of 1,3-beta-glucan chains in the cell wall.</text>
</comment>
<feature type="transmembrane region" description="Helical" evidence="11">
    <location>
        <begin position="448"/>
        <end position="466"/>
    </location>
</feature>
<feature type="chain" id="PRO_5041485154" description="1,3-beta-glucanosyltransferase" evidence="9">
    <location>
        <begin position="19"/>
        <end position="467"/>
    </location>
</feature>
<dbReference type="EMBL" id="JAULSR010000001">
    <property type="protein sequence ID" value="KAK0636552.1"/>
    <property type="molecule type" value="Genomic_DNA"/>
</dbReference>
<feature type="signal peptide" evidence="9">
    <location>
        <begin position="1"/>
        <end position="18"/>
    </location>
</feature>
<dbReference type="GO" id="GO:0098552">
    <property type="term" value="C:side of membrane"/>
    <property type="evidence" value="ECO:0007669"/>
    <property type="project" value="UniProtKB-KW"/>
</dbReference>
<name>A0AA39XNJ7_9PEZI</name>
<evidence type="ECO:0000256" key="4">
    <source>
        <dbReference type="ARBA" id="ARBA00022679"/>
    </source>
</evidence>
<dbReference type="Proteomes" id="UP001174934">
    <property type="component" value="Unassembled WGS sequence"/>
</dbReference>
<keyword evidence="5 9" id="KW-0732">Signal</keyword>
<comment type="subcellular location">
    <subcellularLocation>
        <location evidence="1 9">Cell membrane</location>
        <topology evidence="1 9">Lipid-anchor</topology>
        <topology evidence="1 9">GPI-anchor</topology>
    </subcellularLocation>
</comment>
<keyword evidence="7" id="KW-0325">Glycoprotein</keyword>
<dbReference type="SUPFAM" id="SSF51445">
    <property type="entry name" value="(Trans)glycosidases"/>
    <property type="match status" value="1"/>
</dbReference>
<dbReference type="InterPro" id="IPR017853">
    <property type="entry name" value="GH"/>
</dbReference>
<dbReference type="EC" id="2.4.1.-" evidence="9"/>
<evidence type="ECO:0000256" key="11">
    <source>
        <dbReference type="SAM" id="Phobius"/>
    </source>
</evidence>
<comment type="similarity">
    <text evidence="2 9">Belongs to the glycosyl hydrolase 72 family.</text>
</comment>
<evidence type="ECO:0000313" key="13">
    <source>
        <dbReference type="Proteomes" id="UP001174934"/>
    </source>
</evidence>
<evidence type="ECO:0000256" key="10">
    <source>
        <dbReference type="SAM" id="MobiDB-lite"/>
    </source>
</evidence>
<evidence type="ECO:0000256" key="6">
    <source>
        <dbReference type="ARBA" id="ARBA00023136"/>
    </source>
</evidence>
<dbReference type="Gene3D" id="3.20.20.80">
    <property type="entry name" value="Glycosidases"/>
    <property type="match status" value="1"/>
</dbReference>
<reference evidence="12" key="1">
    <citation type="submission" date="2023-06" db="EMBL/GenBank/DDBJ databases">
        <title>Genome-scale phylogeny and comparative genomics of the fungal order Sordariales.</title>
        <authorList>
            <consortium name="Lawrence Berkeley National Laboratory"/>
            <person name="Hensen N."/>
            <person name="Bonometti L."/>
            <person name="Westerberg I."/>
            <person name="Brannstrom I.O."/>
            <person name="Guillou S."/>
            <person name="Cros-Aarteil S."/>
            <person name="Calhoun S."/>
            <person name="Haridas S."/>
            <person name="Kuo A."/>
            <person name="Mondo S."/>
            <person name="Pangilinan J."/>
            <person name="Riley R."/>
            <person name="LaButti K."/>
            <person name="Andreopoulos B."/>
            <person name="Lipzen A."/>
            <person name="Chen C."/>
            <person name="Yanf M."/>
            <person name="Daum C."/>
            <person name="Ng V."/>
            <person name="Clum A."/>
            <person name="Steindorff A."/>
            <person name="Ohm R."/>
            <person name="Martin F."/>
            <person name="Silar P."/>
            <person name="Natvig D."/>
            <person name="Lalanne C."/>
            <person name="Gautier V."/>
            <person name="Ament-velasquez S.L."/>
            <person name="Kruys A."/>
            <person name="Hutchinson M.I."/>
            <person name="Powell A.J."/>
            <person name="Barry K."/>
            <person name="Miller A.N."/>
            <person name="Grigoriev I.V."/>
            <person name="Debuchy R."/>
            <person name="Gladieux P."/>
            <person name="Thoren M.H."/>
            <person name="Johannesson H."/>
        </authorList>
    </citation>
    <scope>NUCLEOTIDE SEQUENCE</scope>
    <source>
        <strain evidence="12">SMH3391-2</strain>
    </source>
</reference>
<dbReference type="GO" id="GO:0071970">
    <property type="term" value="P:fungal-type cell wall (1-&gt;3)-beta-D-glucan biosynthetic process"/>
    <property type="evidence" value="ECO:0007669"/>
    <property type="project" value="TreeGrafter"/>
</dbReference>
<feature type="compositionally biased region" description="Low complexity" evidence="10">
    <location>
        <begin position="423"/>
        <end position="436"/>
    </location>
</feature>
<organism evidence="12 13">
    <name type="scientific">Bombardia bombarda</name>
    <dbReference type="NCBI Taxonomy" id="252184"/>
    <lineage>
        <taxon>Eukaryota</taxon>
        <taxon>Fungi</taxon>
        <taxon>Dikarya</taxon>
        <taxon>Ascomycota</taxon>
        <taxon>Pezizomycotina</taxon>
        <taxon>Sordariomycetes</taxon>
        <taxon>Sordariomycetidae</taxon>
        <taxon>Sordariales</taxon>
        <taxon>Lasiosphaeriaceae</taxon>
        <taxon>Bombardia</taxon>
    </lineage>
</organism>
<keyword evidence="11" id="KW-1133">Transmembrane helix</keyword>
<dbReference type="InterPro" id="IPR004886">
    <property type="entry name" value="Glucanosyltransferase"/>
</dbReference>
<evidence type="ECO:0000256" key="7">
    <source>
        <dbReference type="ARBA" id="ARBA00023180"/>
    </source>
</evidence>
<keyword evidence="6 9" id="KW-0472">Membrane</keyword>
<keyword evidence="3 9" id="KW-0336">GPI-anchor</keyword>
<protein>
    <recommendedName>
        <fullName evidence="9">1,3-beta-glucanosyltransferase</fullName>
        <ecNumber evidence="9">2.4.1.-</ecNumber>
    </recommendedName>
</protein>
<evidence type="ECO:0000256" key="8">
    <source>
        <dbReference type="ARBA" id="ARBA00023288"/>
    </source>
</evidence>
<dbReference type="PANTHER" id="PTHR31468">
    <property type="entry name" value="1,3-BETA-GLUCANOSYLTRANSFERASE GAS1"/>
    <property type="match status" value="1"/>
</dbReference>
<dbReference type="AlphaFoldDB" id="A0AA39XNJ7"/>
<accession>A0AA39XNJ7</accession>
<sequence length="467" mass="49825">MRTVAVLSALAAASAVHANPTQTSQQKPRAVSLEPITATGNAFFAGDKRFFVRGVAYQPGGSAADLDPLADPEVCLPDIEKFKDLGLNVVRVYSTDNSKDHKECMDALAEAGIYVALDANNPKYSINRAKPARSYNADYLQSVFATIDEFIKYPNTMAFFSGNEVIHDLANTTLAAPFVKATTRDMRSYIKARGYRKALVGYSAADVSTNRIQTAHYFNCGTEDERSDFFAFNDYSWCDTDYITAGWDKKVEAFTGYGLPIFLSEYGCTTNGRTFGEIEALMSGDMTPVYSGGLMYEYTNETNGFGILRIEGDNKAGEIDLKQTGERVELPEFASLSSAMVAYPAPTGDAGYTKTTNSVACPTQDDHWAVEGTLLPAMPSDAKKYLTEGAGKGPGLKGVGSQDSGTDEVVEAQPGSGEVDAPASSSSSTATSSSAANGRTAMGPVDKAPFVISGIVVFFTLVGAIAL</sequence>
<dbReference type="Pfam" id="PF03198">
    <property type="entry name" value="Glyco_hydro_72"/>
    <property type="match status" value="1"/>
</dbReference>